<comment type="function">
    <text evidence="2 18">Cell wall formation.</text>
</comment>
<feature type="active site" evidence="19">
    <location>
        <position position="329"/>
    </location>
</feature>
<dbReference type="InterPro" id="IPR011095">
    <property type="entry name" value="Dala_Dala_lig_C"/>
</dbReference>
<feature type="binding site" evidence="20">
    <location>
        <begin position="187"/>
        <end position="188"/>
    </location>
    <ligand>
        <name>ATP</name>
        <dbReference type="ChEBI" id="CHEBI:30616"/>
    </ligand>
</feature>
<dbReference type="SUPFAM" id="SSF52440">
    <property type="entry name" value="PreATP-grasp domain"/>
    <property type="match status" value="1"/>
</dbReference>
<evidence type="ECO:0000256" key="16">
    <source>
        <dbReference type="ARBA" id="ARBA00047614"/>
    </source>
</evidence>
<keyword evidence="11 21" id="KW-0460">Magnesium</keyword>
<dbReference type="PANTHER" id="PTHR23132:SF25">
    <property type="entry name" value="D-ALANINE--D-ALANINE LIGASE A"/>
    <property type="match status" value="1"/>
</dbReference>
<dbReference type="GO" id="GO:0046872">
    <property type="term" value="F:metal ion binding"/>
    <property type="evidence" value="ECO:0007669"/>
    <property type="project" value="UniProtKB-KW"/>
</dbReference>
<dbReference type="FunFam" id="3.30.1490.20:FF:000007">
    <property type="entry name" value="D-alanine--D-alanine ligase"/>
    <property type="match status" value="1"/>
</dbReference>
<dbReference type="Pfam" id="PF07478">
    <property type="entry name" value="Dala_Dala_lig_C"/>
    <property type="match status" value="1"/>
</dbReference>
<comment type="cofactor">
    <cofactor evidence="1">
        <name>Mn(2+)</name>
        <dbReference type="ChEBI" id="CHEBI:29035"/>
    </cofactor>
</comment>
<comment type="pathway">
    <text evidence="4 18">Cell wall biogenesis; peptidoglycan biosynthesis.</text>
</comment>
<evidence type="ECO:0000256" key="17">
    <source>
        <dbReference type="ARBA" id="ARBA00060592"/>
    </source>
</evidence>
<sequence>METLMSKSVNLVLLYGGKSGEHEVSLVSAASVLKHLDSEKYHIIPIAMDKSGRFHRHDYNDLLTCSDKLPVVTEKSTPLESLLINGRLVVDAEIVFPVVHGPLYEDGCLQGLLELAGVAYVGCDVLSSAIGMDKDMARRLACINGLKSARYKLLSWHTNASERQQFCQEVASEFGWPLFVKPCSLGSSVGIHKANNMDELNAAVADALRYDEEILVEEFIVGREIELAVLENSIPCGKPRVSMVGEIKVNHPDGYYSYTAKYLESNQTDLIIPAQLNNNLEKQLKQAAADIFSYLKCKGMARVDFFVNDKTEEIYFNEINTLPGFTSISMYPKLWQATGIAYSDLLDELIHLAMIHHNCRQHLVTNYL</sequence>
<comment type="caution">
    <text evidence="22">The sequence shown here is derived from an EMBL/GenBank/DDBJ whole genome shotgun (WGS) entry which is preliminary data.</text>
</comment>
<comment type="similarity">
    <text evidence="5 18">Belongs to the D-alanine--D-alanine ligase family.</text>
</comment>
<evidence type="ECO:0000256" key="18">
    <source>
        <dbReference type="HAMAP-Rule" id="MF_00047"/>
    </source>
</evidence>
<dbReference type="GO" id="GO:0008716">
    <property type="term" value="F:D-alanine-D-alanine ligase activity"/>
    <property type="evidence" value="ECO:0007669"/>
    <property type="project" value="UniProtKB-UniRule"/>
</dbReference>
<dbReference type="InterPro" id="IPR011127">
    <property type="entry name" value="Dala_Dala_lig_N"/>
</dbReference>
<comment type="pathway">
    <text evidence="17">Glycan biosynthesis.</text>
</comment>
<dbReference type="GO" id="GO:0071555">
    <property type="term" value="P:cell wall organization"/>
    <property type="evidence" value="ECO:0007669"/>
    <property type="project" value="UniProtKB-KW"/>
</dbReference>
<proteinExistence type="inferred from homology"/>
<evidence type="ECO:0000313" key="22">
    <source>
        <dbReference type="EMBL" id="PPK29068.1"/>
    </source>
</evidence>
<evidence type="ECO:0000256" key="9">
    <source>
        <dbReference type="ARBA" id="ARBA00022741"/>
    </source>
</evidence>
<feature type="binding site" evidence="20">
    <location>
        <begin position="317"/>
        <end position="318"/>
    </location>
    <ligand>
        <name>ATP</name>
        <dbReference type="ChEBI" id="CHEBI:30616"/>
    </ligand>
</feature>
<dbReference type="Gene3D" id="3.30.1490.20">
    <property type="entry name" value="ATP-grasp fold, A domain"/>
    <property type="match status" value="1"/>
</dbReference>
<evidence type="ECO:0000256" key="20">
    <source>
        <dbReference type="PIRSR" id="PIRSR039102-2"/>
    </source>
</evidence>
<feature type="binding site" evidence="21">
    <location>
        <position position="320"/>
    </location>
    <ligand>
        <name>Mg(2+)</name>
        <dbReference type="ChEBI" id="CHEBI:18420"/>
        <label>2</label>
    </ligand>
</feature>
<evidence type="ECO:0000256" key="11">
    <source>
        <dbReference type="ARBA" id="ARBA00022842"/>
    </source>
</evidence>
<evidence type="ECO:0000313" key="23">
    <source>
        <dbReference type="Proteomes" id="UP000239239"/>
    </source>
</evidence>
<keyword evidence="9 20" id="KW-0547">Nucleotide-binding</keyword>
<feature type="binding site" evidence="21">
    <location>
        <position position="318"/>
    </location>
    <ligand>
        <name>Mg(2+)</name>
        <dbReference type="ChEBI" id="CHEBI:18420"/>
        <label>1</label>
    </ligand>
</feature>
<evidence type="ECO:0000256" key="13">
    <source>
        <dbReference type="ARBA" id="ARBA00022984"/>
    </source>
</evidence>
<keyword evidence="13 18" id="KW-0573">Peptidoglycan synthesis</keyword>
<comment type="cofactor">
    <cofactor evidence="21">
        <name>Mg(2+)</name>
        <dbReference type="ChEBI" id="CHEBI:18420"/>
    </cofactor>
    <cofactor evidence="21">
        <name>Mn(2+)</name>
        <dbReference type="ChEBI" id="CHEBI:29035"/>
    </cofactor>
    <text evidence="21">Binds 2 magnesium or manganese ions per subunit.</text>
</comment>
<evidence type="ECO:0000256" key="3">
    <source>
        <dbReference type="ARBA" id="ARBA00004496"/>
    </source>
</evidence>
<feature type="active site" evidence="19">
    <location>
        <position position="187"/>
    </location>
</feature>
<protein>
    <recommendedName>
        <fullName evidence="18">D-alanine--D-alanine ligase</fullName>
        <ecNumber evidence="18">6.3.2.4</ecNumber>
    </recommendedName>
    <alternativeName>
        <fullName evidence="18">D-Ala-D-Ala ligase</fullName>
    </alternativeName>
    <alternativeName>
        <fullName evidence="18">D-alanylalanine synthetase</fullName>
    </alternativeName>
</protein>
<dbReference type="OrthoDB" id="9813261at2"/>
<dbReference type="InterPro" id="IPR013815">
    <property type="entry name" value="ATP_grasp_subdomain_1"/>
</dbReference>
<dbReference type="PANTHER" id="PTHR23132">
    <property type="entry name" value="D-ALANINE--D-ALANINE LIGASE"/>
    <property type="match status" value="1"/>
</dbReference>
<evidence type="ECO:0000256" key="1">
    <source>
        <dbReference type="ARBA" id="ARBA00001936"/>
    </source>
</evidence>
<dbReference type="UniPathway" id="UPA00219"/>
<dbReference type="Gene3D" id="3.40.50.20">
    <property type="match status" value="1"/>
</dbReference>
<evidence type="ECO:0000256" key="10">
    <source>
        <dbReference type="ARBA" id="ARBA00022840"/>
    </source>
</evidence>
<evidence type="ECO:0000256" key="2">
    <source>
        <dbReference type="ARBA" id="ARBA00003921"/>
    </source>
</evidence>
<dbReference type="InterPro" id="IPR011761">
    <property type="entry name" value="ATP-grasp"/>
</dbReference>
<evidence type="ECO:0000256" key="7">
    <source>
        <dbReference type="ARBA" id="ARBA00022598"/>
    </source>
</evidence>
<evidence type="ECO:0000256" key="12">
    <source>
        <dbReference type="ARBA" id="ARBA00022960"/>
    </source>
</evidence>
<organism evidence="22 23">
    <name type="scientific">Legionella pneumophila</name>
    <dbReference type="NCBI Taxonomy" id="446"/>
    <lineage>
        <taxon>Bacteria</taxon>
        <taxon>Pseudomonadati</taxon>
        <taxon>Pseudomonadota</taxon>
        <taxon>Gammaproteobacteria</taxon>
        <taxon>Legionellales</taxon>
        <taxon>Legionellaceae</taxon>
        <taxon>Legionella</taxon>
    </lineage>
</organism>
<reference evidence="22 23" key="1">
    <citation type="submission" date="2018-02" db="EMBL/GenBank/DDBJ databases">
        <title>Draft genome sequences of four Legionella pneumophila clinical strains isolated in Ontario.</title>
        <authorList>
            <person name="Fortuna A."/>
            <person name="Ramnarine R."/>
            <person name="Li A."/>
            <person name="Frantz C."/>
            <person name="Mallo G."/>
        </authorList>
    </citation>
    <scope>NUCLEOTIDE SEQUENCE [LARGE SCALE GENOMIC DNA]</scope>
    <source>
        <strain evidence="22 23">LG61</strain>
    </source>
</reference>
<dbReference type="InterPro" id="IPR016185">
    <property type="entry name" value="PreATP-grasp_dom_sf"/>
</dbReference>
<dbReference type="GO" id="GO:0008360">
    <property type="term" value="P:regulation of cell shape"/>
    <property type="evidence" value="ECO:0007669"/>
    <property type="project" value="UniProtKB-KW"/>
</dbReference>
<dbReference type="SUPFAM" id="SSF56059">
    <property type="entry name" value="Glutathione synthetase ATP-binding domain-like"/>
    <property type="match status" value="1"/>
</dbReference>
<dbReference type="GO" id="GO:0005524">
    <property type="term" value="F:ATP binding"/>
    <property type="evidence" value="ECO:0007669"/>
    <property type="project" value="UniProtKB-UniRule"/>
</dbReference>
<evidence type="ECO:0000256" key="14">
    <source>
        <dbReference type="ARBA" id="ARBA00023211"/>
    </source>
</evidence>
<evidence type="ECO:0000256" key="5">
    <source>
        <dbReference type="ARBA" id="ARBA00010871"/>
    </source>
</evidence>
<dbReference type="AlphaFoldDB" id="A0A2S6EV61"/>
<dbReference type="EC" id="6.3.2.4" evidence="18"/>
<dbReference type="EMBL" id="PQWY01000019">
    <property type="protein sequence ID" value="PPK29068.1"/>
    <property type="molecule type" value="Genomic_DNA"/>
</dbReference>
<feature type="active site" evidence="19">
    <location>
        <position position="21"/>
    </location>
</feature>
<accession>A0A2S6EV61</accession>
<keyword evidence="7 18" id="KW-0436">Ligase</keyword>
<evidence type="ECO:0000256" key="4">
    <source>
        <dbReference type="ARBA" id="ARBA00004752"/>
    </source>
</evidence>
<dbReference type="InterPro" id="IPR005905">
    <property type="entry name" value="D_ala_D_ala"/>
</dbReference>
<dbReference type="GO" id="GO:0009252">
    <property type="term" value="P:peptidoglycan biosynthetic process"/>
    <property type="evidence" value="ECO:0007669"/>
    <property type="project" value="UniProtKB-UniRule"/>
</dbReference>
<feature type="binding site" evidence="20">
    <location>
        <begin position="217"/>
        <end position="224"/>
    </location>
    <ligand>
        <name>ATP</name>
        <dbReference type="ChEBI" id="CHEBI:30616"/>
    </ligand>
</feature>
<dbReference type="NCBIfam" id="NF002528">
    <property type="entry name" value="PRK01966.1-4"/>
    <property type="match status" value="1"/>
</dbReference>
<feature type="binding site" evidence="20">
    <location>
        <begin position="179"/>
        <end position="181"/>
    </location>
    <ligand>
        <name>ATP</name>
        <dbReference type="ChEBI" id="CHEBI:30616"/>
    </ligand>
</feature>
<dbReference type="GO" id="GO:0005829">
    <property type="term" value="C:cytosol"/>
    <property type="evidence" value="ECO:0007669"/>
    <property type="project" value="UniProtKB-ARBA"/>
</dbReference>
<dbReference type="HAMAP" id="MF_00047">
    <property type="entry name" value="Dala_Dala_lig"/>
    <property type="match status" value="1"/>
</dbReference>
<evidence type="ECO:0000256" key="8">
    <source>
        <dbReference type="ARBA" id="ARBA00022723"/>
    </source>
</evidence>
<evidence type="ECO:0000256" key="21">
    <source>
        <dbReference type="PIRSR" id="PIRSR039102-3"/>
    </source>
</evidence>
<comment type="catalytic activity">
    <reaction evidence="16 18">
        <text>2 D-alanine + ATP = D-alanyl-D-alanine + ADP + phosphate + H(+)</text>
        <dbReference type="Rhea" id="RHEA:11224"/>
        <dbReference type="ChEBI" id="CHEBI:15378"/>
        <dbReference type="ChEBI" id="CHEBI:30616"/>
        <dbReference type="ChEBI" id="CHEBI:43474"/>
        <dbReference type="ChEBI" id="CHEBI:57416"/>
        <dbReference type="ChEBI" id="CHEBI:57822"/>
        <dbReference type="ChEBI" id="CHEBI:456216"/>
        <dbReference type="EC" id="6.3.2.4"/>
    </reaction>
</comment>
<feature type="binding site" evidence="21">
    <location>
        <position position="318"/>
    </location>
    <ligand>
        <name>Mg(2+)</name>
        <dbReference type="ChEBI" id="CHEBI:18420"/>
        <label>2</label>
    </ligand>
</feature>
<name>A0A2S6EV61_LEGPN</name>
<keyword evidence="15 18" id="KW-0961">Cell wall biogenesis/degradation</keyword>
<dbReference type="Proteomes" id="UP000239239">
    <property type="component" value="Unassembled WGS sequence"/>
</dbReference>
<keyword evidence="14 21" id="KW-0464">Manganese</keyword>
<dbReference type="PROSITE" id="PS00844">
    <property type="entry name" value="DALA_DALA_LIGASE_2"/>
    <property type="match status" value="1"/>
</dbReference>
<keyword evidence="8 21" id="KW-0479">Metal-binding</keyword>
<comment type="subcellular location">
    <subcellularLocation>
        <location evidence="3 18">Cytoplasm</location>
    </subcellularLocation>
</comment>
<dbReference type="InterPro" id="IPR000291">
    <property type="entry name" value="D-Ala_lig_Van_CS"/>
</dbReference>
<feature type="binding site" evidence="21">
    <location>
        <position position="304"/>
    </location>
    <ligand>
        <name>Mg(2+)</name>
        <dbReference type="ChEBI" id="CHEBI:18420"/>
        <label>1</label>
    </ligand>
</feature>
<dbReference type="FunFam" id="3.30.470.20:FF:000008">
    <property type="entry name" value="D-alanine--D-alanine ligase"/>
    <property type="match status" value="1"/>
</dbReference>
<keyword evidence="10" id="KW-0067">ATP-binding</keyword>
<dbReference type="NCBIfam" id="TIGR01205">
    <property type="entry name" value="D_ala_D_alaTIGR"/>
    <property type="match status" value="1"/>
</dbReference>
<dbReference type="PIRSF" id="PIRSF039102">
    <property type="entry name" value="Ddl/VanB"/>
    <property type="match status" value="1"/>
</dbReference>
<evidence type="ECO:0000256" key="6">
    <source>
        <dbReference type="ARBA" id="ARBA00022490"/>
    </source>
</evidence>
<evidence type="ECO:0000256" key="15">
    <source>
        <dbReference type="ARBA" id="ARBA00023316"/>
    </source>
</evidence>
<gene>
    <name evidence="18" type="primary">ddl</name>
    <name evidence="22" type="ORF">C3928_13905</name>
</gene>
<keyword evidence="12 18" id="KW-0133">Cell shape</keyword>
<evidence type="ECO:0000256" key="19">
    <source>
        <dbReference type="PIRSR" id="PIRSR039102-1"/>
    </source>
</evidence>
<dbReference type="Pfam" id="PF01820">
    <property type="entry name" value="Dala_Dala_lig_N"/>
    <property type="match status" value="1"/>
</dbReference>
<keyword evidence="6 18" id="KW-0963">Cytoplasm</keyword>
<dbReference type="PROSITE" id="PS50975">
    <property type="entry name" value="ATP_GRASP"/>
    <property type="match status" value="1"/>
</dbReference>
<dbReference type="Gene3D" id="3.30.470.20">
    <property type="entry name" value="ATP-grasp fold, B domain"/>
    <property type="match status" value="1"/>
</dbReference>
<feature type="binding site" evidence="20">
    <location>
        <position position="134"/>
    </location>
    <ligand>
        <name>ATP</name>
        <dbReference type="ChEBI" id="CHEBI:30616"/>
    </ligand>
</feature>